<dbReference type="InterPro" id="IPR012334">
    <property type="entry name" value="Pectin_lyas_fold"/>
</dbReference>
<organism evidence="1 2">
    <name type="scientific">Tateyamaria armeniaca</name>
    <dbReference type="NCBI Taxonomy" id="2518930"/>
    <lineage>
        <taxon>Bacteria</taxon>
        <taxon>Pseudomonadati</taxon>
        <taxon>Pseudomonadota</taxon>
        <taxon>Alphaproteobacteria</taxon>
        <taxon>Rhodobacterales</taxon>
        <taxon>Roseobacteraceae</taxon>
        <taxon>Tateyamaria</taxon>
    </lineage>
</organism>
<sequence>MATLIAAPEFSVVRHDGSDITALDLQTALNKADPGDTVLLMPGVYRDPVWLLRGGTKDAPVTVKGPAHGIAMFDGGRKPRDGLHHSKWAMDGQWAMFKMLDVGHVVFDGFSFCDCWPQVFYLRGCHDIAFRRIRGTGARNVIFVRNSDKTLSRSFIIEEMHWVQDVYQDMWNGRVKWKEVKERDGYENKSWFNGALFESYDILGDVVIRDCDVSHAFNAIRMDIKPERVSVQNGKPVVSRNRNVRIYRNRFSYIRDNAVEPEKGLHGWLVAENTFFQVHAALSCDAVSIRDGAFVSNSFLNLSRPDDASNTGGKILKFLSLGDRTPRPPCSGFVTAFNSIRSRTRLVAGARLKDWCNVNNVVERFAASDRDDVALFAEMEWFEDAFTDAMATNDPGYPDVYLAEGGKVGDWSALPKVFDFEDPVNLRTEQDFDWDGSLPLSSEAAALNSIPVTIHGPEDLNKGIPGGGSVGFRNLVDLGLDQWII</sequence>
<accession>A0ABW8UPC1</accession>
<gene>
    <name evidence="1" type="ORF">ACERZ8_03470</name>
</gene>
<dbReference type="SUPFAM" id="SSF51126">
    <property type="entry name" value="Pectin lyase-like"/>
    <property type="match status" value="1"/>
</dbReference>
<reference evidence="1 2" key="1">
    <citation type="submission" date="2024-08" db="EMBL/GenBank/DDBJ databases">
        <title>Tateyamaria sp. nov., isolated from marine algae.</title>
        <authorList>
            <person name="Choi B.J."/>
            <person name="Kim J.M."/>
            <person name="Lee J.K."/>
            <person name="Choi D.G."/>
            <person name="Bayburt H."/>
            <person name="Baek J.H."/>
            <person name="Han D.M."/>
            <person name="Jeon C.O."/>
        </authorList>
    </citation>
    <scope>NUCLEOTIDE SEQUENCE [LARGE SCALE GENOMIC DNA]</scope>
    <source>
        <strain evidence="1 2">KMU-156</strain>
    </source>
</reference>
<dbReference type="RefSeq" id="WP_407590727.1">
    <property type="nucleotide sequence ID" value="NZ_JBHDIY010000002.1"/>
</dbReference>
<proteinExistence type="predicted"/>
<evidence type="ECO:0000313" key="2">
    <source>
        <dbReference type="Proteomes" id="UP001627408"/>
    </source>
</evidence>
<evidence type="ECO:0008006" key="3">
    <source>
        <dbReference type="Google" id="ProtNLM"/>
    </source>
</evidence>
<dbReference type="EMBL" id="JBHDIY010000002">
    <property type="protein sequence ID" value="MFL4468973.1"/>
    <property type="molecule type" value="Genomic_DNA"/>
</dbReference>
<evidence type="ECO:0000313" key="1">
    <source>
        <dbReference type="EMBL" id="MFL4468973.1"/>
    </source>
</evidence>
<comment type="caution">
    <text evidence="1">The sequence shown here is derived from an EMBL/GenBank/DDBJ whole genome shotgun (WGS) entry which is preliminary data.</text>
</comment>
<keyword evidence="2" id="KW-1185">Reference proteome</keyword>
<protein>
    <recommendedName>
        <fullName evidence="3">Right handed beta helix domain-containing protein</fullName>
    </recommendedName>
</protein>
<dbReference type="Gene3D" id="2.160.20.10">
    <property type="entry name" value="Single-stranded right-handed beta-helix, Pectin lyase-like"/>
    <property type="match status" value="1"/>
</dbReference>
<dbReference type="InterPro" id="IPR011050">
    <property type="entry name" value="Pectin_lyase_fold/virulence"/>
</dbReference>
<name>A0ABW8UPC1_9RHOB</name>
<dbReference type="Proteomes" id="UP001627408">
    <property type="component" value="Unassembled WGS sequence"/>
</dbReference>